<keyword evidence="3" id="KW-1185">Reference proteome</keyword>
<dbReference type="InterPro" id="IPR046346">
    <property type="entry name" value="Aminoacid_DH-like_N_sf"/>
</dbReference>
<dbReference type="GO" id="GO:0019632">
    <property type="term" value="P:shikimate metabolic process"/>
    <property type="evidence" value="ECO:0007669"/>
    <property type="project" value="TreeGrafter"/>
</dbReference>
<protein>
    <recommendedName>
        <fullName evidence="1">Shikimate dehydrogenase substrate binding N-terminal domain-containing protein</fullName>
    </recommendedName>
</protein>
<proteinExistence type="predicted"/>
<dbReference type="InterPro" id="IPR013708">
    <property type="entry name" value="Shikimate_DH-bd_N"/>
</dbReference>
<accession>A0A8K0J258</accession>
<dbReference type="Pfam" id="PF08501">
    <property type="entry name" value="Shikimate_dh_N"/>
    <property type="match status" value="1"/>
</dbReference>
<evidence type="ECO:0000313" key="3">
    <source>
        <dbReference type="Proteomes" id="UP000811619"/>
    </source>
</evidence>
<dbReference type="OrthoDB" id="204377at2759"/>
<organism evidence="2 3">
    <name type="scientific">Claviceps africana</name>
    <dbReference type="NCBI Taxonomy" id="83212"/>
    <lineage>
        <taxon>Eukaryota</taxon>
        <taxon>Fungi</taxon>
        <taxon>Dikarya</taxon>
        <taxon>Ascomycota</taxon>
        <taxon>Pezizomycotina</taxon>
        <taxon>Sordariomycetes</taxon>
        <taxon>Hypocreomycetidae</taxon>
        <taxon>Hypocreales</taxon>
        <taxon>Clavicipitaceae</taxon>
        <taxon>Claviceps</taxon>
    </lineage>
</organism>
<dbReference type="SUPFAM" id="SSF53223">
    <property type="entry name" value="Aminoacid dehydrogenase-like, N-terminal domain"/>
    <property type="match status" value="1"/>
</dbReference>
<comment type="caution">
    <text evidence="2">The sequence shown here is derived from an EMBL/GenBank/DDBJ whole genome shotgun (WGS) entry which is preliminary data.</text>
</comment>
<dbReference type="Gene3D" id="3.40.50.10860">
    <property type="entry name" value="Leucine Dehydrogenase, chain A, domain 1"/>
    <property type="match status" value="1"/>
</dbReference>
<dbReference type="EMBL" id="SRPY01000785">
    <property type="protein sequence ID" value="KAG5917778.1"/>
    <property type="molecule type" value="Genomic_DNA"/>
</dbReference>
<dbReference type="Proteomes" id="UP000811619">
    <property type="component" value="Unassembled WGS sequence"/>
</dbReference>
<reference evidence="2" key="1">
    <citation type="journal article" date="2020" name="bioRxiv">
        <title>Whole genome comparisons of ergot fungi reveals the divergence and evolution of species within the genus Claviceps are the result of varying mechanisms driving genome evolution and host range expansion.</title>
        <authorList>
            <person name="Wyka S.A."/>
            <person name="Mondo S.J."/>
            <person name="Liu M."/>
            <person name="Dettman J."/>
            <person name="Nalam V."/>
            <person name="Broders K.D."/>
        </authorList>
    </citation>
    <scope>NUCLEOTIDE SEQUENCE</scope>
    <source>
        <strain evidence="2">CCC 489</strain>
    </source>
</reference>
<feature type="domain" description="Shikimate dehydrogenase substrate binding N-terminal" evidence="1">
    <location>
        <begin position="18"/>
        <end position="99"/>
    </location>
</feature>
<sequence>MDTTAQTDAEDAPRHSFLFGRHIADSLSPFLHQVIYDELGLPWRQERLESDDVAGFARRVRDEAACVGASVTMPNKVAVVAHLDEVTAECRAVGACNTV</sequence>
<name>A0A8K0J258_9HYPO</name>
<dbReference type="InterPro" id="IPR022893">
    <property type="entry name" value="Shikimate_DH_fam"/>
</dbReference>
<gene>
    <name evidence="2" type="ORF">E4U42_007117</name>
</gene>
<dbReference type="PANTHER" id="PTHR21089:SF1">
    <property type="entry name" value="BIFUNCTIONAL 3-DEHYDROQUINATE DEHYDRATASE_SHIKIMATE DEHYDROGENASE, CHLOROPLASTIC"/>
    <property type="match status" value="1"/>
</dbReference>
<feature type="non-terminal residue" evidence="2">
    <location>
        <position position="99"/>
    </location>
</feature>
<dbReference type="AlphaFoldDB" id="A0A8K0J258"/>
<evidence type="ECO:0000259" key="1">
    <source>
        <dbReference type="Pfam" id="PF08501"/>
    </source>
</evidence>
<dbReference type="PANTHER" id="PTHR21089">
    <property type="entry name" value="SHIKIMATE DEHYDROGENASE"/>
    <property type="match status" value="1"/>
</dbReference>
<dbReference type="GO" id="GO:0004764">
    <property type="term" value="F:shikimate 3-dehydrogenase (NADP+) activity"/>
    <property type="evidence" value="ECO:0007669"/>
    <property type="project" value="InterPro"/>
</dbReference>
<evidence type="ECO:0000313" key="2">
    <source>
        <dbReference type="EMBL" id="KAG5917778.1"/>
    </source>
</evidence>
<dbReference type="GO" id="GO:0009423">
    <property type="term" value="P:chorismate biosynthetic process"/>
    <property type="evidence" value="ECO:0007669"/>
    <property type="project" value="TreeGrafter"/>
</dbReference>